<keyword evidence="4 5" id="KW-0413">Isomerase</keyword>
<evidence type="ECO:0000256" key="1">
    <source>
        <dbReference type="ARBA" id="ARBA00000971"/>
    </source>
</evidence>
<dbReference type="Pfam" id="PF00254">
    <property type="entry name" value="FKBP_C"/>
    <property type="match status" value="1"/>
</dbReference>
<dbReference type="RefSeq" id="WP_020370798.1">
    <property type="nucleotide sequence ID" value="NZ_APJW01000001.1"/>
</dbReference>
<dbReference type="PANTHER" id="PTHR43811">
    <property type="entry name" value="FKBP-TYPE PEPTIDYL-PROLYL CIS-TRANS ISOMERASE FKPA"/>
    <property type="match status" value="1"/>
</dbReference>
<evidence type="ECO:0000313" key="9">
    <source>
        <dbReference type="EMBL" id="EQM63120.1"/>
    </source>
</evidence>
<dbReference type="PROSITE" id="PS51257">
    <property type="entry name" value="PROKAR_LIPOPROTEIN"/>
    <property type="match status" value="1"/>
</dbReference>
<proteinExistence type="inferred from homology"/>
<comment type="caution">
    <text evidence="9">The sequence shown here is derived from an EMBL/GenBank/DDBJ whole genome shotgun (WGS) entry which is preliminary data.</text>
</comment>
<gene>
    <name evidence="9" type="primary">mip</name>
    <name evidence="9" type="ORF">H359_0149</name>
</gene>
<sequence length="249" mass="27380">MKKRWNLIVAILVVSASIASCGISSNPGDKTQAKLSNSEANSELTENQKLSRTFGHLLARQLHKSEDAVLDISEVAKGLEAELALKDAPLTEAEFEEKMAEIQKILFEKKSQENLSLAEKFLKENKKNEGVIEVQEDKLQYRIVKEGTGKVLTGQPTALLHYTGSFINGQVFSSSEQNQEPILLPLSRTIPGFALGMQGMKEGEVRILYIHPDLAYGTSGQLPPNSLLIFQISLIEATDEVVAAVEETE</sequence>
<evidence type="ECO:0000313" key="10">
    <source>
        <dbReference type="Proteomes" id="UP000016064"/>
    </source>
</evidence>
<feature type="domain" description="PPIase FKBP-type" evidence="8">
    <location>
        <begin position="155"/>
        <end position="238"/>
    </location>
</feature>
<protein>
    <recommendedName>
        <fullName evidence="6">Peptidyl-prolyl cis-trans isomerase</fullName>
        <ecNumber evidence="6">5.2.1.8</ecNumber>
    </recommendedName>
</protein>
<dbReference type="InterPro" id="IPR001179">
    <property type="entry name" value="PPIase_FKBP_dom"/>
</dbReference>
<evidence type="ECO:0000256" key="3">
    <source>
        <dbReference type="ARBA" id="ARBA00023110"/>
    </source>
</evidence>
<keyword evidence="3 5" id="KW-0697">Rotamase</keyword>
<evidence type="ECO:0000256" key="5">
    <source>
        <dbReference type="PROSITE-ProRule" id="PRU00277"/>
    </source>
</evidence>
<organism evidence="9 10">
    <name type="scientific">Chlamydia ibidis 10-1398/6</name>
    <dbReference type="NCBI Taxonomy" id="1046581"/>
    <lineage>
        <taxon>Bacteria</taxon>
        <taxon>Pseudomonadati</taxon>
        <taxon>Chlamydiota</taxon>
        <taxon>Chlamydiia</taxon>
        <taxon>Chlamydiales</taxon>
        <taxon>Chlamydiaceae</taxon>
        <taxon>Chlamydia/Chlamydophila group</taxon>
        <taxon>Chlamydia</taxon>
    </lineage>
</organism>
<evidence type="ECO:0000256" key="6">
    <source>
        <dbReference type="RuleBase" id="RU003915"/>
    </source>
</evidence>
<dbReference type="Proteomes" id="UP000016064">
    <property type="component" value="Unassembled WGS sequence"/>
</dbReference>
<feature type="chain" id="PRO_5046691656" description="Peptidyl-prolyl cis-trans isomerase" evidence="7">
    <location>
        <begin position="22"/>
        <end position="249"/>
    </location>
</feature>
<dbReference type="EC" id="5.2.1.8" evidence="6"/>
<reference evidence="9 10" key="1">
    <citation type="submission" date="2013-07" db="EMBL/GenBank/DDBJ databases">
        <title>Isolation of a new Chlamydia species from the feral Sacred Ibis (Threskiornis aethiopicus): Chlamydia ibidis.</title>
        <authorList>
            <person name="Vorimore F."/>
            <person name="Hsia R.-C."/>
            <person name="Huot-Creasy H."/>
            <person name="Bastian S."/>
            <person name="Deruyter L."/>
            <person name="Passet A."/>
            <person name="Sachse K."/>
            <person name="Bavoil P."/>
            <person name="Myers G."/>
            <person name="Laroucau K."/>
        </authorList>
    </citation>
    <scope>NUCLEOTIDE SEQUENCE [LARGE SCALE GENOMIC DNA]</scope>
    <source>
        <strain evidence="9 10">10-1398/6</strain>
    </source>
</reference>
<dbReference type="InterPro" id="IPR046357">
    <property type="entry name" value="PPIase_dom_sf"/>
</dbReference>
<dbReference type="InterPro" id="IPR036944">
    <property type="entry name" value="PPIase_FKBP_N_sf"/>
</dbReference>
<evidence type="ECO:0000256" key="7">
    <source>
        <dbReference type="SAM" id="SignalP"/>
    </source>
</evidence>
<keyword evidence="7" id="KW-0732">Signal</keyword>
<dbReference type="PANTHER" id="PTHR43811:SF19">
    <property type="entry name" value="39 KDA FK506-BINDING NUCLEAR PROTEIN"/>
    <property type="match status" value="1"/>
</dbReference>
<comment type="catalytic activity">
    <reaction evidence="1 5 6">
        <text>[protein]-peptidylproline (omega=180) = [protein]-peptidylproline (omega=0)</text>
        <dbReference type="Rhea" id="RHEA:16237"/>
        <dbReference type="Rhea" id="RHEA-COMP:10747"/>
        <dbReference type="Rhea" id="RHEA-COMP:10748"/>
        <dbReference type="ChEBI" id="CHEBI:83833"/>
        <dbReference type="ChEBI" id="CHEBI:83834"/>
        <dbReference type="EC" id="5.2.1.8"/>
    </reaction>
</comment>
<accession>A0ABN0N0K9</accession>
<evidence type="ECO:0000259" key="8">
    <source>
        <dbReference type="PROSITE" id="PS50059"/>
    </source>
</evidence>
<evidence type="ECO:0000256" key="2">
    <source>
        <dbReference type="ARBA" id="ARBA00006577"/>
    </source>
</evidence>
<evidence type="ECO:0000256" key="4">
    <source>
        <dbReference type="ARBA" id="ARBA00023235"/>
    </source>
</evidence>
<dbReference type="GO" id="GO:0003755">
    <property type="term" value="F:peptidyl-prolyl cis-trans isomerase activity"/>
    <property type="evidence" value="ECO:0007669"/>
    <property type="project" value="UniProtKB-EC"/>
</dbReference>
<keyword evidence="10" id="KW-1185">Reference proteome</keyword>
<dbReference type="Gene3D" id="1.10.287.460">
    <property type="entry name" value="Peptidyl-prolyl cis-trans isomerase, FKBP-type, N-terminal domain"/>
    <property type="match status" value="1"/>
</dbReference>
<name>A0ABN0N0K9_9CHLA</name>
<dbReference type="Pfam" id="PF01346">
    <property type="entry name" value="FKBP_N"/>
    <property type="match status" value="1"/>
</dbReference>
<feature type="signal peptide" evidence="7">
    <location>
        <begin position="1"/>
        <end position="21"/>
    </location>
</feature>
<dbReference type="SUPFAM" id="SSF54534">
    <property type="entry name" value="FKBP-like"/>
    <property type="match status" value="1"/>
</dbReference>
<dbReference type="PROSITE" id="PS50059">
    <property type="entry name" value="FKBP_PPIASE"/>
    <property type="match status" value="1"/>
</dbReference>
<dbReference type="InterPro" id="IPR000774">
    <property type="entry name" value="PPIase_FKBP_N"/>
</dbReference>
<comment type="similarity">
    <text evidence="2 6">Belongs to the FKBP-type PPIase family.</text>
</comment>
<dbReference type="Gene3D" id="3.10.50.40">
    <property type="match status" value="1"/>
</dbReference>
<dbReference type="EMBL" id="APJW01000001">
    <property type="protein sequence ID" value="EQM63120.1"/>
    <property type="molecule type" value="Genomic_DNA"/>
</dbReference>